<dbReference type="RefSeq" id="WP_203690627.1">
    <property type="nucleotide sequence ID" value="NZ_BAAALC010000007.1"/>
</dbReference>
<proteinExistence type="predicted"/>
<organism evidence="1 2">
    <name type="scientific">Catellatospora coxensis</name>
    <dbReference type="NCBI Taxonomy" id="310354"/>
    <lineage>
        <taxon>Bacteria</taxon>
        <taxon>Bacillati</taxon>
        <taxon>Actinomycetota</taxon>
        <taxon>Actinomycetes</taxon>
        <taxon>Micromonosporales</taxon>
        <taxon>Micromonosporaceae</taxon>
        <taxon>Catellatospora</taxon>
    </lineage>
</organism>
<name>A0A8J3KZI3_9ACTN</name>
<gene>
    <name evidence="1" type="ORF">Cco03nite_16600</name>
</gene>
<protein>
    <submittedName>
        <fullName evidence="1">Uncharacterized protein</fullName>
    </submittedName>
</protein>
<accession>A0A8J3KZI3</accession>
<sequence>MFFDGMPGDWRPLPLAQAAQRYDLGEASYDSVHLADLFGDEPEHFHVHSGDLVVDGPLALGNMPGEDEDTVYVVDGDLTVHGPLGFRNLDVYTSLYVTGTVAAHDLVCLWDSCLFVGGSLHVGGLLATSLTDAGHLVVKDRLTCPIWLDDRGRGAIYVDPEPGTRFLGAPDNPLRPADAPAEDIAAALRAEFLAEQGHVDVDEIHRAVLAGRPVLR</sequence>
<evidence type="ECO:0000313" key="1">
    <source>
        <dbReference type="EMBL" id="GIG04960.1"/>
    </source>
</evidence>
<comment type="caution">
    <text evidence="1">The sequence shown here is derived from an EMBL/GenBank/DDBJ whole genome shotgun (WGS) entry which is preliminary data.</text>
</comment>
<reference evidence="1 2" key="1">
    <citation type="submission" date="2021-01" db="EMBL/GenBank/DDBJ databases">
        <title>Whole genome shotgun sequence of Catellatospora coxensis NBRC 107359.</title>
        <authorList>
            <person name="Komaki H."/>
            <person name="Tamura T."/>
        </authorList>
    </citation>
    <scope>NUCLEOTIDE SEQUENCE [LARGE SCALE GENOMIC DNA]</scope>
    <source>
        <strain evidence="1 2">NBRC 107359</strain>
    </source>
</reference>
<dbReference type="Proteomes" id="UP000630887">
    <property type="component" value="Unassembled WGS sequence"/>
</dbReference>
<dbReference type="EMBL" id="BONI01000010">
    <property type="protein sequence ID" value="GIG04960.1"/>
    <property type="molecule type" value="Genomic_DNA"/>
</dbReference>
<dbReference type="AlphaFoldDB" id="A0A8J3KZI3"/>
<evidence type="ECO:0000313" key="2">
    <source>
        <dbReference type="Proteomes" id="UP000630887"/>
    </source>
</evidence>
<keyword evidence="2" id="KW-1185">Reference proteome</keyword>